<dbReference type="InterPro" id="IPR036396">
    <property type="entry name" value="Cyt_P450_sf"/>
</dbReference>
<evidence type="ECO:0000256" key="6">
    <source>
        <dbReference type="ARBA" id="ARBA00023004"/>
    </source>
</evidence>
<comment type="similarity">
    <text evidence="2">Belongs to the cytochrome P450 family.</text>
</comment>
<dbReference type="AlphaFoldDB" id="A0AAD7AWR3"/>
<dbReference type="GO" id="GO:0020037">
    <property type="term" value="F:heme binding"/>
    <property type="evidence" value="ECO:0007669"/>
    <property type="project" value="InterPro"/>
</dbReference>
<dbReference type="GO" id="GO:0004497">
    <property type="term" value="F:monooxygenase activity"/>
    <property type="evidence" value="ECO:0007669"/>
    <property type="project" value="UniProtKB-KW"/>
</dbReference>
<evidence type="ECO:0000313" key="8">
    <source>
        <dbReference type="EMBL" id="KAJ7601420.1"/>
    </source>
</evidence>
<evidence type="ECO:0000256" key="1">
    <source>
        <dbReference type="ARBA" id="ARBA00001971"/>
    </source>
</evidence>
<evidence type="ECO:0000256" key="7">
    <source>
        <dbReference type="ARBA" id="ARBA00023033"/>
    </source>
</evidence>
<comment type="cofactor">
    <cofactor evidence="1">
        <name>heme</name>
        <dbReference type="ChEBI" id="CHEBI:30413"/>
    </cofactor>
</comment>
<dbReference type="InterPro" id="IPR050364">
    <property type="entry name" value="Cytochrome_P450_fung"/>
</dbReference>
<evidence type="ECO:0000256" key="3">
    <source>
        <dbReference type="ARBA" id="ARBA00022617"/>
    </source>
</evidence>
<keyword evidence="7" id="KW-0503">Monooxygenase</keyword>
<keyword evidence="3" id="KW-0349">Heme</keyword>
<evidence type="ECO:0000256" key="4">
    <source>
        <dbReference type="ARBA" id="ARBA00022723"/>
    </source>
</evidence>
<dbReference type="Pfam" id="PF00067">
    <property type="entry name" value="p450"/>
    <property type="match status" value="1"/>
</dbReference>
<keyword evidence="6" id="KW-0408">Iron</keyword>
<accession>A0AAD7AWR3</accession>
<evidence type="ECO:0000313" key="9">
    <source>
        <dbReference type="Proteomes" id="UP001221757"/>
    </source>
</evidence>
<dbReference type="SUPFAM" id="SSF48264">
    <property type="entry name" value="Cytochrome P450"/>
    <property type="match status" value="1"/>
</dbReference>
<dbReference type="Proteomes" id="UP001221757">
    <property type="component" value="Unassembled WGS sequence"/>
</dbReference>
<evidence type="ECO:0000256" key="5">
    <source>
        <dbReference type="ARBA" id="ARBA00023002"/>
    </source>
</evidence>
<reference evidence="8" key="1">
    <citation type="submission" date="2023-03" db="EMBL/GenBank/DDBJ databases">
        <title>Massive genome expansion in bonnet fungi (Mycena s.s.) driven by repeated elements and novel gene families across ecological guilds.</title>
        <authorList>
            <consortium name="Lawrence Berkeley National Laboratory"/>
            <person name="Harder C.B."/>
            <person name="Miyauchi S."/>
            <person name="Viragh M."/>
            <person name="Kuo A."/>
            <person name="Thoen E."/>
            <person name="Andreopoulos B."/>
            <person name="Lu D."/>
            <person name="Skrede I."/>
            <person name="Drula E."/>
            <person name="Henrissat B."/>
            <person name="Morin E."/>
            <person name="Kohler A."/>
            <person name="Barry K."/>
            <person name="LaButti K."/>
            <person name="Morin E."/>
            <person name="Salamov A."/>
            <person name="Lipzen A."/>
            <person name="Mereny Z."/>
            <person name="Hegedus B."/>
            <person name="Baldrian P."/>
            <person name="Stursova M."/>
            <person name="Weitz H."/>
            <person name="Taylor A."/>
            <person name="Grigoriev I.V."/>
            <person name="Nagy L.G."/>
            <person name="Martin F."/>
            <person name="Kauserud H."/>
        </authorList>
    </citation>
    <scope>NUCLEOTIDE SEQUENCE</scope>
    <source>
        <strain evidence="8">CBHHK067</strain>
    </source>
</reference>
<dbReference type="GO" id="GO:0016705">
    <property type="term" value="F:oxidoreductase activity, acting on paired donors, with incorporation or reduction of molecular oxygen"/>
    <property type="evidence" value="ECO:0007669"/>
    <property type="project" value="InterPro"/>
</dbReference>
<organism evidence="8 9">
    <name type="scientific">Mycena rosella</name>
    <name type="common">Pink bonnet</name>
    <name type="synonym">Agaricus rosellus</name>
    <dbReference type="NCBI Taxonomy" id="1033263"/>
    <lineage>
        <taxon>Eukaryota</taxon>
        <taxon>Fungi</taxon>
        <taxon>Dikarya</taxon>
        <taxon>Basidiomycota</taxon>
        <taxon>Agaricomycotina</taxon>
        <taxon>Agaricomycetes</taxon>
        <taxon>Agaricomycetidae</taxon>
        <taxon>Agaricales</taxon>
        <taxon>Marasmiineae</taxon>
        <taxon>Mycenaceae</taxon>
        <taxon>Mycena</taxon>
    </lineage>
</organism>
<dbReference type="PANTHER" id="PTHR46300:SF7">
    <property type="entry name" value="P450, PUTATIVE (EUROFUNG)-RELATED"/>
    <property type="match status" value="1"/>
</dbReference>
<dbReference type="GO" id="GO:0005506">
    <property type="term" value="F:iron ion binding"/>
    <property type="evidence" value="ECO:0007669"/>
    <property type="project" value="InterPro"/>
</dbReference>
<evidence type="ECO:0000256" key="2">
    <source>
        <dbReference type="ARBA" id="ARBA00010617"/>
    </source>
</evidence>
<dbReference type="EMBL" id="JARKIE010001580">
    <property type="protein sequence ID" value="KAJ7601420.1"/>
    <property type="molecule type" value="Genomic_DNA"/>
</dbReference>
<comment type="caution">
    <text evidence="8">The sequence shown here is derived from an EMBL/GenBank/DDBJ whole genome shotgun (WGS) entry which is preliminary data.</text>
</comment>
<sequence length="253" mass="29055">MNNQSPRSLFTIRRRTHRRHCHHELNAVASRRFQSLELQQAHDLLRRILNNPDAYDEHYDYVFGGLMITMAYGLDILPHDDPYINAAHAALRVMGEAAVPGRFLIDVIPALKYVPSWFPGASFKRKAANGIERPIVHRKQANVSCRKKDEASQELDIKHVAATFNPFTTAQTRGILVIFLRAMMENPTAQRMAQREIDTIIRPGHLPGFEDQDQLSYITALVKETIRWWPVAPMDTYRGYRIPAKSVVMVNAW</sequence>
<dbReference type="PANTHER" id="PTHR46300">
    <property type="entry name" value="P450, PUTATIVE (EUROFUNG)-RELATED-RELATED"/>
    <property type="match status" value="1"/>
</dbReference>
<gene>
    <name evidence="8" type="ORF">B0H17DRAFT_1123316</name>
</gene>
<dbReference type="InterPro" id="IPR001128">
    <property type="entry name" value="Cyt_P450"/>
</dbReference>
<name>A0AAD7AWR3_MYCRO</name>
<keyword evidence="9" id="KW-1185">Reference proteome</keyword>
<dbReference type="Gene3D" id="1.10.630.10">
    <property type="entry name" value="Cytochrome P450"/>
    <property type="match status" value="1"/>
</dbReference>
<proteinExistence type="inferred from homology"/>
<protein>
    <submittedName>
        <fullName evidence="8">Cytochrome P450</fullName>
    </submittedName>
</protein>
<keyword evidence="5" id="KW-0560">Oxidoreductase</keyword>
<keyword evidence="4" id="KW-0479">Metal-binding</keyword>